<comment type="caution">
    <text evidence="5">The sequence shown here is derived from an EMBL/GenBank/DDBJ whole genome shotgun (WGS) entry which is preliminary data.</text>
</comment>
<dbReference type="PANTHER" id="PTHR37536:SF1">
    <property type="entry name" value="ASPERGILLOPEPSIN, PUTAITVE (AFU_ORTHOLOGUE AFUA_7G01200)"/>
    <property type="match status" value="1"/>
</dbReference>
<name>A0A9W9P7L4_9EURO</name>
<feature type="disulfide bond" evidence="2">
    <location>
        <begin position="88"/>
        <end position="171"/>
    </location>
</feature>
<dbReference type="Pfam" id="PF01828">
    <property type="entry name" value="Peptidase_A4"/>
    <property type="match status" value="1"/>
</dbReference>
<evidence type="ECO:0000313" key="6">
    <source>
        <dbReference type="Proteomes" id="UP001150941"/>
    </source>
</evidence>
<feature type="disulfide bond" evidence="2">
    <location>
        <begin position="74"/>
        <end position="100"/>
    </location>
</feature>
<dbReference type="CDD" id="cd13426">
    <property type="entry name" value="Peptidase_G1"/>
    <property type="match status" value="1"/>
</dbReference>
<dbReference type="InterPro" id="IPR038656">
    <property type="entry name" value="Peptidase_G1_sf"/>
</dbReference>
<proteinExistence type="predicted"/>
<dbReference type="AlphaFoldDB" id="A0A9W9P7L4"/>
<keyword evidence="6" id="KW-1185">Reference proteome</keyword>
<evidence type="ECO:0000256" key="3">
    <source>
        <dbReference type="SAM" id="MobiDB-lite"/>
    </source>
</evidence>
<protein>
    <submittedName>
        <fullName evidence="5">Aspergillopepsin-2 heavy chain</fullName>
    </submittedName>
</protein>
<dbReference type="GO" id="GO:0006508">
    <property type="term" value="P:proteolysis"/>
    <property type="evidence" value="ECO:0007669"/>
    <property type="project" value="InterPro"/>
</dbReference>
<dbReference type="GeneID" id="83200528"/>
<evidence type="ECO:0000313" key="5">
    <source>
        <dbReference type="EMBL" id="KAJ5239309.1"/>
    </source>
</evidence>
<feature type="chain" id="PRO_5040929113" evidence="4">
    <location>
        <begin position="19"/>
        <end position="245"/>
    </location>
</feature>
<reference evidence="5" key="2">
    <citation type="journal article" date="2023" name="IMA Fungus">
        <title>Comparative genomic study of the Penicillium genus elucidates a diverse pangenome and 15 lateral gene transfer events.</title>
        <authorList>
            <person name="Petersen C."/>
            <person name="Sorensen T."/>
            <person name="Nielsen M.R."/>
            <person name="Sondergaard T.E."/>
            <person name="Sorensen J.L."/>
            <person name="Fitzpatrick D.A."/>
            <person name="Frisvad J.C."/>
            <person name="Nielsen K.L."/>
        </authorList>
    </citation>
    <scope>NUCLEOTIDE SEQUENCE</scope>
    <source>
        <strain evidence="5">IBT 19713</strain>
    </source>
</reference>
<dbReference type="PRINTS" id="PR00977">
    <property type="entry name" value="SCYTLDPTASE"/>
</dbReference>
<evidence type="ECO:0000256" key="4">
    <source>
        <dbReference type="SAM" id="SignalP"/>
    </source>
</evidence>
<feature type="active site" description="Proton acceptor" evidence="1">
    <location>
        <position position="180"/>
    </location>
</feature>
<dbReference type="SUPFAM" id="SSF49899">
    <property type="entry name" value="Concanavalin A-like lectins/glucanases"/>
    <property type="match status" value="1"/>
</dbReference>
<dbReference type="Gene3D" id="2.60.120.700">
    <property type="entry name" value="Peptidase G1"/>
    <property type="match status" value="1"/>
</dbReference>
<dbReference type="GO" id="GO:0070007">
    <property type="term" value="F:glutamic-type endopeptidase activity"/>
    <property type="evidence" value="ECO:0007669"/>
    <property type="project" value="InterPro"/>
</dbReference>
<sequence>MKFSAALSTSLFATAALASPRHNPFHRAHSKSEAGAANTAGDDKSTINGITSSTWAGAVLVTEGPVSASGTEYCASIWVGIDGDSSSCGQAILQTGIDVCIKDGQPSYSAWYEWWPALDEYFDNFDISAGQTLQASVRATANNAGVATLENLSTGKSVSFPWHGNVQANLCQLDAEWIVEDFSSSDGKTVPFVDFDTVTFTNAWATVDGKFVSPATAQLWDISQDGTTLAHTSIDGSDVSISYVA</sequence>
<evidence type="ECO:0000256" key="2">
    <source>
        <dbReference type="PIRSR" id="PIRSR600250-51"/>
    </source>
</evidence>
<evidence type="ECO:0000256" key="1">
    <source>
        <dbReference type="PIRSR" id="PIRSR600250-50"/>
    </source>
</evidence>
<accession>A0A9W9P7L4</accession>
<dbReference type="PANTHER" id="PTHR37536">
    <property type="entry name" value="PUTATIVE (AFU_ORTHOLOGUE AFUA_3G02970)-RELATED"/>
    <property type="match status" value="1"/>
</dbReference>
<dbReference type="RefSeq" id="XP_058332228.1">
    <property type="nucleotide sequence ID" value="XM_058473225.1"/>
</dbReference>
<reference evidence="5" key="1">
    <citation type="submission" date="2022-11" db="EMBL/GenBank/DDBJ databases">
        <authorList>
            <person name="Petersen C."/>
        </authorList>
    </citation>
    <scope>NUCLEOTIDE SEQUENCE</scope>
    <source>
        <strain evidence="5">IBT 19713</strain>
    </source>
</reference>
<dbReference type="InterPro" id="IPR013320">
    <property type="entry name" value="ConA-like_dom_sf"/>
</dbReference>
<feature type="region of interest" description="Disordered" evidence="3">
    <location>
        <begin position="23"/>
        <end position="43"/>
    </location>
</feature>
<organism evidence="5 6">
    <name type="scientific">Penicillium chermesinum</name>
    <dbReference type="NCBI Taxonomy" id="63820"/>
    <lineage>
        <taxon>Eukaryota</taxon>
        <taxon>Fungi</taxon>
        <taxon>Dikarya</taxon>
        <taxon>Ascomycota</taxon>
        <taxon>Pezizomycotina</taxon>
        <taxon>Eurotiomycetes</taxon>
        <taxon>Eurotiomycetidae</taxon>
        <taxon>Eurotiales</taxon>
        <taxon>Aspergillaceae</taxon>
        <taxon>Penicillium</taxon>
    </lineage>
</organism>
<dbReference type="OrthoDB" id="2862635at2759"/>
<dbReference type="InterPro" id="IPR000250">
    <property type="entry name" value="Peptidase_G1"/>
</dbReference>
<feature type="signal peptide" evidence="4">
    <location>
        <begin position="1"/>
        <end position="18"/>
    </location>
</feature>
<keyword evidence="2" id="KW-1015">Disulfide bond</keyword>
<dbReference type="EMBL" id="JAPQKS010000003">
    <property type="protein sequence ID" value="KAJ5239309.1"/>
    <property type="molecule type" value="Genomic_DNA"/>
</dbReference>
<keyword evidence="4" id="KW-0732">Signal</keyword>
<gene>
    <name evidence="5" type="ORF">N7468_003928</name>
</gene>
<dbReference type="Proteomes" id="UP001150941">
    <property type="component" value="Unassembled WGS sequence"/>
</dbReference>